<protein>
    <recommendedName>
        <fullName evidence="3">Bypass of forespore C C-terminal domain-containing protein</fullName>
    </recommendedName>
</protein>
<reference evidence="6 7" key="1">
    <citation type="submission" date="2019-11" db="EMBL/GenBank/DDBJ databases">
        <authorList>
            <person name="Ren C."/>
            <person name="Wang H."/>
            <person name="Xu Y."/>
        </authorList>
    </citation>
    <scope>NUCLEOTIDE SEQUENCE [LARGE SCALE GENOMIC DNA]</scope>
    <source>
        <strain evidence="7">JNU-WLY1368</strain>
        <strain evidence="4 6">LBM 19010</strain>
    </source>
</reference>
<organism evidence="4 6">
    <name type="scientific">Caproicibacterium lactatifermentans</name>
    <dbReference type="NCBI Taxonomy" id="2666138"/>
    <lineage>
        <taxon>Bacteria</taxon>
        <taxon>Bacillati</taxon>
        <taxon>Bacillota</taxon>
        <taxon>Clostridia</taxon>
        <taxon>Eubacteriales</taxon>
        <taxon>Oscillospiraceae</taxon>
        <taxon>Caproicibacterium</taxon>
    </lineage>
</organism>
<feature type="compositionally biased region" description="Low complexity" evidence="1">
    <location>
        <begin position="53"/>
        <end position="70"/>
    </location>
</feature>
<evidence type="ECO:0000313" key="5">
    <source>
        <dbReference type="EMBL" id="QKO30820.1"/>
    </source>
</evidence>
<evidence type="ECO:0000313" key="4">
    <source>
        <dbReference type="EMBL" id="QKN24112.1"/>
    </source>
</evidence>
<dbReference type="KEGG" id="clf:GJQ69_06230"/>
<gene>
    <name evidence="4" type="ORF">GJQ69_06230</name>
    <name evidence="5" type="ORF">GKP14_07305</name>
</gene>
<dbReference type="Proteomes" id="UP000509623">
    <property type="component" value="Chromosome"/>
</dbReference>
<keyword evidence="2" id="KW-1133">Transmembrane helix</keyword>
<keyword evidence="7" id="KW-1185">Reference proteome</keyword>
<dbReference type="EMBL" id="CP046161">
    <property type="protein sequence ID" value="QKO30820.1"/>
    <property type="molecule type" value="Genomic_DNA"/>
</dbReference>
<evidence type="ECO:0000256" key="2">
    <source>
        <dbReference type="SAM" id="Phobius"/>
    </source>
</evidence>
<keyword evidence="2" id="KW-0812">Transmembrane</keyword>
<proteinExistence type="predicted"/>
<evidence type="ECO:0000259" key="3">
    <source>
        <dbReference type="Pfam" id="PF08955"/>
    </source>
</evidence>
<evidence type="ECO:0000313" key="6">
    <source>
        <dbReference type="Proteomes" id="UP000501316"/>
    </source>
</evidence>
<dbReference type="Proteomes" id="UP000501316">
    <property type="component" value="Chromosome"/>
</dbReference>
<keyword evidence="2" id="KW-0472">Membrane</keyword>
<name>A0A859DTA9_9FIRM</name>
<dbReference type="InterPro" id="IPR015050">
    <property type="entry name" value="BofC_C"/>
</dbReference>
<reference evidence="5" key="2">
    <citation type="journal article" date="2021" name="Appl. Environ. Microbiol.">
        <title>Adaptability of a Caproate-Producing Bacterium Contributes to Its Dominance in an Anaerobic Fermentation System.</title>
        <authorList>
            <person name="Wang H."/>
            <person name="Gu Y."/>
            <person name="Zhou W."/>
            <person name="Zhao D."/>
            <person name="Qiao Z."/>
            <person name="Zheng J."/>
            <person name="Gao J."/>
            <person name="Chen X."/>
            <person name="Ren C."/>
            <person name="Xu Y."/>
        </authorList>
    </citation>
    <scope>NUCLEOTIDE SEQUENCE</scope>
    <source>
        <strain evidence="5">JNU-WLY1368</strain>
    </source>
</reference>
<accession>A0A859DTA9</accession>
<feature type="transmembrane region" description="Helical" evidence="2">
    <location>
        <begin position="20"/>
        <end position="41"/>
    </location>
</feature>
<sequence length="147" mass="15681">MYKLPDNVQNTAEVIAVKKLNIGMLSCAVALAAVLVVSLAMTESSRETEKMPSSTSVYSSSKPFSSQGSASAAASLPSTVSAGKQAVYLVKTYNGKIGIFRVETDKPFRVLDVNVNSLPKADQELLRSGISVQSSEELQTIIEDYVS</sequence>
<dbReference type="AlphaFoldDB" id="A0A859DTA9"/>
<dbReference type="Pfam" id="PF08955">
    <property type="entry name" value="BofC_C"/>
    <property type="match status" value="1"/>
</dbReference>
<feature type="domain" description="Bypass of forespore C C-terminal" evidence="3">
    <location>
        <begin position="84"/>
        <end position="145"/>
    </location>
</feature>
<evidence type="ECO:0000256" key="1">
    <source>
        <dbReference type="SAM" id="MobiDB-lite"/>
    </source>
</evidence>
<feature type="region of interest" description="Disordered" evidence="1">
    <location>
        <begin position="48"/>
        <end position="70"/>
    </location>
</feature>
<evidence type="ECO:0000313" key="7">
    <source>
        <dbReference type="Proteomes" id="UP000509623"/>
    </source>
</evidence>
<reference evidence="5" key="3">
    <citation type="journal article" date="2022" name="Int. J. Syst. Evol. Microbiol.">
        <title>Caproicibacterium lactatifermentans sp. nov., isolated from pit clay used for the production of Chinese strong aroma-type liquor.</title>
        <authorList>
            <person name="Wang H."/>
            <person name="Gu Y."/>
            <person name="Zhao D."/>
            <person name="Qiao Z."/>
            <person name="Zheng J."/>
            <person name="Gao J."/>
            <person name="Ren C."/>
            <person name="Xu Y."/>
        </authorList>
    </citation>
    <scope>NUCLEOTIDE SEQUENCE</scope>
    <source>
        <strain evidence="5">JNU-WLY1368</strain>
    </source>
</reference>
<dbReference type="EMBL" id="CP046051">
    <property type="protein sequence ID" value="QKN24112.1"/>
    <property type="molecule type" value="Genomic_DNA"/>
</dbReference>